<dbReference type="SMART" id="SM00494">
    <property type="entry name" value="ChtBD2"/>
    <property type="match status" value="1"/>
</dbReference>
<evidence type="ECO:0000256" key="4">
    <source>
        <dbReference type="ARBA" id="ARBA00022669"/>
    </source>
</evidence>
<dbReference type="InParanoid" id="A0A1S3KG33"/>
<evidence type="ECO:0000259" key="12">
    <source>
        <dbReference type="PROSITE" id="PS51910"/>
    </source>
</evidence>
<dbReference type="InterPro" id="IPR001223">
    <property type="entry name" value="Glyco_hydro18_cat"/>
</dbReference>
<dbReference type="InterPro" id="IPR029070">
    <property type="entry name" value="Chitinase_insertion_sf"/>
</dbReference>
<keyword evidence="7" id="KW-1015">Disulfide bond</keyword>
<dbReference type="OrthoDB" id="73875at2759"/>
<gene>
    <name evidence="14" type="primary">LOC106181370</name>
</gene>
<dbReference type="Gene3D" id="2.170.140.10">
    <property type="entry name" value="Chitin binding domain"/>
    <property type="match status" value="1"/>
</dbReference>
<dbReference type="GO" id="GO:0004568">
    <property type="term" value="F:chitinase activity"/>
    <property type="evidence" value="ECO:0007669"/>
    <property type="project" value="TreeGrafter"/>
</dbReference>
<dbReference type="InterPro" id="IPR011583">
    <property type="entry name" value="Chitinase_II/V-like_cat"/>
</dbReference>
<evidence type="ECO:0000259" key="11">
    <source>
        <dbReference type="PROSITE" id="PS50940"/>
    </source>
</evidence>
<feature type="domain" description="Chitin-binding type-2" evidence="11">
    <location>
        <begin position="433"/>
        <end position="487"/>
    </location>
</feature>
<dbReference type="InterPro" id="IPR050314">
    <property type="entry name" value="Glycosyl_Hydrlase_18"/>
</dbReference>
<evidence type="ECO:0000313" key="13">
    <source>
        <dbReference type="Proteomes" id="UP000085678"/>
    </source>
</evidence>
<dbReference type="FunFam" id="3.20.20.80:FF:000007">
    <property type="entry name" value="Acidic mammalian chitinase"/>
    <property type="match status" value="1"/>
</dbReference>
<dbReference type="InterPro" id="IPR036508">
    <property type="entry name" value="Chitin-bd_dom_sf"/>
</dbReference>
<dbReference type="SUPFAM" id="SSF57625">
    <property type="entry name" value="Invertebrate chitin-binding proteins"/>
    <property type="match status" value="1"/>
</dbReference>
<sequence length="487" mass="53877">LSSSSKKLVVYFTNWAHLRKDEARFVPGDIDPSLCTHIIYSFAKVNKNESGFILEGTQWSDMEMFSELVSIKDKYPNLKLLLAVGGWNHGTAMFNEMASSAATRAQFIKSTIKYLRDIKFDGFDYDWEYPGNSDRGSPPETKRHFAELIQDTRSAFEEEAKTSGKPRLLLTAAVAAGVYAVDSGYDVLTIAKSVDFINLMAYDFHGSWEDTTGHHSALYHRQDEPPAHKTANQDAAVNYWIQQGMPPDKIVLGVAFYGRTFTLRNPEVHGLGAPIRGPGTPGPYTLEPSMLAYFEICELQSAQRNWSCQHKVPYSICGNQWIGYDDTESLRMKGEYARSKGLGGVMVWSIDMDDFKGKFGTMGPYPLLRALKSGLDGRGSLDARPSDTQVAPTAPKPADVPGKPSSPSVSNSAQVPPKPSQSKAEDVHDKSETGVMSYPGDGLFPDPKDPTKYYSCANGIMYSQQCPPGLVFNPVTKTCDWPQNVRK</sequence>
<feature type="region of interest" description="Disordered" evidence="10">
    <location>
        <begin position="378"/>
        <end position="444"/>
    </location>
</feature>
<dbReference type="FunFam" id="2.170.140.10:FF:000001">
    <property type="entry name" value="Acidic mammalian chitinase"/>
    <property type="match status" value="1"/>
</dbReference>
<dbReference type="AlphaFoldDB" id="A0A1S3KG33"/>
<dbReference type="SMART" id="SM00636">
    <property type="entry name" value="Glyco_18"/>
    <property type="match status" value="1"/>
</dbReference>
<dbReference type="SUPFAM" id="SSF54556">
    <property type="entry name" value="Chitinase insertion domain"/>
    <property type="match status" value="1"/>
</dbReference>
<dbReference type="GO" id="GO:0005576">
    <property type="term" value="C:extracellular region"/>
    <property type="evidence" value="ECO:0007669"/>
    <property type="project" value="InterPro"/>
</dbReference>
<reference evidence="14" key="1">
    <citation type="submission" date="2025-08" db="UniProtKB">
        <authorList>
            <consortium name="RefSeq"/>
        </authorList>
    </citation>
    <scope>IDENTIFICATION</scope>
    <source>
        <tissue evidence="14">Gonads</tissue>
    </source>
</reference>
<keyword evidence="4" id="KW-0147">Chitin-binding</keyword>
<dbReference type="Pfam" id="PF01607">
    <property type="entry name" value="CBM_14"/>
    <property type="match status" value="1"/>
</dbReference>
<dbReference type="SUPFAM" id="SSF51445">
    <property type="entry name" value="(Trans)glycosidases"/>
    <property type="match status" value="1"/>
</dbReference>
<dbReference type="KEGG" id="lak:106181370"/>
<keyword evidence="6" id="KW-0391">Immunity</keyword>
<dbReference type="GO" id="GO:0005975">
    <property type="term" value="P:carbohydrate metabolic process"/>
    <property type="evidence" value="ECO:0007669"/>
    <property type="project" value="InterPro"/>
</dbReference>
<protein>
    <recommendedName>
        <fullName evidence="9">Acidic mammalian chitinase</fullName>
    </recommendedName>
</protein>
<dbReference type="GeneID" id="106181370"/>
<evidence type="ECO:0000313" key="14">
    <source>
        <dbReference type="RefSeq" id="XP_013421191.1"/>
    </source>
</evidence>
<feature type="domain" description="GH18" evidence="12">
    <location>
        <begin position="6"/>
        <end position="378"/>
    </location>
</feature>
<comment type="subcellular location">
    <subcellularLocation>
        <location evidence="1">Cytoplasm</location>
    </subcellularLocation>
</comment>
<comment type="subunit">
    <text evidence="8">Interacts with EGFR.</text>
</comment>
<evidence type="ECO:0000256" key="1">
    <source>
        <dbReference type="ARBA" id="ARBA00004496"/>
    </source>
</evidence>
<evidence type="ECO:0000256" key="9">
    <source>
        <dbReference type="ARBA" id="ARBA00072739"/>
    </source>
</evidence>
<feature type="compositionally biased region" description="Basic and acidic residues" evidence="10">
    <location>
        <begin position="423"/>
        <end position="432"/>
    </location>
</feature>
<keyword evidence="5" id="KW-0732">Signal</keyword>
<dbReference type="Pfam" id="PF00704">
    <property type="entry name" value="Glyco_hydro_18"/>
    <property type="match status" value="1"/>
</dbReference>
<dbReference type="GO" id="GO:0002376">
    <property type="term" value="P:immune system process"/>
    <property type="evidence" value="ECO:0007669"/>
    <property type="project" value="UniProtKB-KW"/>
</dbReference>
<dbReference type="Gene3D" id="3.10.50.10">
    <property type="match status" value="1"/>
</dbReference>
<evidence type="ECO:0000256" key="5">
    <source>
        <dbReference type="ARBA" id="ARBA00022729"/>
    </source>
</evidence>
<dbReference type="Gene3D" id="3.20.20.80">
    <property type="entry name" value="Glycosidases"/>
    <property type="match status" value="1"/>
</dbReference>
<dbReference type="PROSITE" id="PS51910">
    <property type="entry name" value="GH18_2"/>
    <property type="match status" value="1"/>
</dbReference>
<keyword evidence="3" id="KW-0963">Cytoplasm</keyword>
<dbReference type="Proteomes" id="UP000085678">
    <property type="component" value="Unplaced"/>
</dbReference>
<evidence type="ECO:0000256" key="10">
    <source>
        <dbReference type="SAM" id="MobiDB-lite"/>
    </source>
</evidence>
<evidence type="ECO:0000256" key="3">
    <source>
        <dbReference type="ARBA" id="ARBA00022490"/>
    </source>
</evidence>
<dbReference type="PROSITE" id="PS50940">
    <property type="entry name" value="CHIT_BIND_II"/>
    <property type="match status" value="1"/>
</dbReference>
<dbReference type="PANTHER" id="PTHR11177">
    <property type="entry name" value="CHITINASE"/>
    <property type="match status" value="1"/>
</dbReference>
<proteinExistence type="inferred from homology"/>
<dbReference type="InterPro" id="IPR017853">
    <property type="entry name" value="GH"/>
</dbReference>
<evidence type="ECO:0000256" key="2">
    <source>
        <dbReference type="ARBA" id="ARBA00009121"/>
    </source>
</evidence>
<dbReference type="FunFam" id="3.10.50.10:FF:000001">
    <property type="entry name" value="Chitinase 3-like 1"/>
    <property type="match status" value="1"/>
</dbReference>
<comment type="similarity">
    <text evidence="2">Belongs to the glycosyl hydrolase 18 family. Chitinase class II subfamily.</text>
</comment>
<name>A0A1S3KG33_LINAN</name>
<dbReference type="GO" id="GO:0005737">
    <property type="term" value="C:cytoplasm"/>
    <property type="evidence" value="ECO:0007669"/>
    <property type="project" value="UniProtKB-SubCell"/>
</dbReference>
<evidence type="ECO:0000256" key="6">
    <source>
        <dbReference type="ARBA" id="ARBA00022859"/>
    </source>
</evidence>
<keyword evidence="13" id="KW-1185">Reference proteome</keyword>
<dbReference type="GO" id="GO:0006032">
    <property type="term" value="P:chitin catabolic process"/>
    <property type="evidence" value="ECO:0007669"/>
    <property type="project" value="TreeGrafter"/>
</dbReference>
<accession>A0A1S3KG33</accession>
<feature type="non-terminal residue" evidence="14">
    <location>
        <position position="1"/>
    </location>
</feature>
<organism evidence="13 14">
    <name type="scientific">Lingula anatina</name>
    <name type="common">Brachiopod</name>
    <name type="synonym">Lingula unguis</name>
    <dbReference type="NCBI Taxonomy" id="7574"/>
    <lineage>
        <taxon>Eukaryota</taxon>
        <taxon>Metazoa</taxon>
        <taxon>Spiralia</taxon>
        <taxon>Lophotrochozoa</taxon>
        <taxon>Brachiopoda</taxon>
        <taxon>Linguliformea</taxon>
        <taxon>Lingulata</taxon>
        <taxon>Lingulida</taxon>
        <taxon>Linguloidea</taxon>
        <taxon>Lingulidae</taxon>
        <taxon>Lingula</taxon>
    </lineage>
</organism>
<feature type="compositionally biased region" description="Polar residues" evidence="10">
    <location>
        <begin position="405"/>
        <end position="414"/>
    </location>
</feature>
<dbReference type="PANTHER" id="PTHR11177:SF317">
    <property type="entry name" value="CHITINASE 12-RELATED"/>
    <property type="match status" value="1"/>
</dbReference>
<dbReference type="CDD" id="cd02872">
    <property type="entry name" value="GH18_chitolectin_chitotriosidase"/>
    <property type="match status" value="1"/>
</dbReference>
<dbReference type="RefSeq" id="XP_013421191.1">
    <property type="nucleotide sequence ID" value="XM_013565737.1"/>
</dbReference>
<dbReference type="STRING" id="7574.A0A1S3KG33"/>
<evidence type="ECO:0000256" key="7">
    <source>
        <dbReference type="ARBA" id="ARBA00023157"/>
    </source>
</evidence>
<evidence type="ECO:0000256" key="8">
    <source>
        <dbReference type="ARBA" id="ARBA00062006"/>
    </source>
</evidence>
<dbReference type="GO" id="GO:0008061">
    <property type="term" value="F:chitin binding"/>
    <property type="evidence" value="ECO:0007669"/>
    <property type="project" value="UniProtKB-KW"/>
</dbReference>
<dbReference type="InterPro" id="IPR002557">
    <property type="entry name" value="Chitin-bd_dom"/>
</dbReference>